<sequence length="109" mass="12539">MDCHNLLNVYYRDIIAIMGDRIKIFYGRRGATELALFRVPRYAHEIGVRTRRDGSLVIRNEKKTKRRYTAELPLRKGKGGVCQYGETLTPGGTLVFRFQVPQNNPALKI</sequence>
<accession>A0A0G0Q1I1</accession>
<name>A0A0G0Q1I1_9BACT</name>
<gene>
    <name evidence="1" type="ORF">UT63_C0008G0017</name>
</gene>
<evidence type="ECO:0000313" key="2">
    <source>
        <dbReference type="Proteomes" id="UP000034539"/>
    </source>
</evidence>
<proteinExistence type="predicted"/>
<evidence type="ECO:0000313" key="1">
    <source>
        <dbReference type="EMBL" id="KKR34018.1"/>
    </source>
</evidence>
<comment type="caution">
    <text evidence="1">The sequence shown here is derived from an EMBL/GenBank/DDBJ whole genome shotgun (WGS) entry which is preliminary data.</text>
</comment>
<dbReference type="EMBL" id="LBXN01000008">
    <property type="protein sequence ID" value="KKR34018.1"/>
    <property type="molecule type" value="Genomic_DNA"/>
</dbReference>
<protein>
    <submittedName>
        <fullName evidence="1">Uncharacterized protein</fullName>
    </submittedName>
</protein>
<organism evidence="1 2">
    <name type="scientific">Candidatus Gottesmanbacteria bacterium GW2011_GWC2_39_8</name>
    <dbReference type="NCBI Taxonomy" id="1618450"/>
    <lineage>
        <taxon>Bacteria</taxon>
        <taxon>Candidatus Gottesmaniibacteriota</taxon>
    </lineage>
</organism>
<dbReference type="Proteomes" id="UP000034539">
    <property type="component" value="Unassembled WGS sequence"/>
</dbReference>
<reference evidence="1 2" key="1">
    <citation type="journal article" date="2015" name="Nature">
        <title>rRNA introns, odd ribosomes, and small enigmatic genomes across a large radiation of phyla.</title>
        <authorList>
            <person name="Brown C.T."/>
            <person name="Hug L.A."/>
            <person name="Thomas B.C."/>
            <person name="Sharon I."/>
            <person name="Castelle C.J."/>
            <person name="Singh A."/>
            <person name="Wilkins M.J."/>
            <person name="Williams K.H."/>
            <person name="Banfield J.F."/>
        </authorList>
    </citation>
    <scope>NUCLEOTIDE SEQUENCE [LARGE SCALE GENOMIC DNA]</scope>
</reference>
<dbReference type="AlphaFoldDB" id="A0A0G0Q1I1"/>